<protein>
    <submittedName>
        <fullName evidence="1">Uncharacterized protein</fullName>
    </submittedName>
</protein>
<dbReference type="AlphaFoldDB" id="A0A644ZVV4"/>
<sequence>MAGVAEDKVSVGVGKKFGIPYKLTASELVIVKLFDNSADTGTVTADADELEKNVIALNGTPNGAKNIDLYILV</sequence>
<gene>
    <name evidence="1" type="ORF">SDC9_91518</name>
</gene>
<organism evidence="1">
    <name type="scientific">bioreactor metagenome</name>
    <dbReference type="NCBI Taxonomy" id="1076179"/>
    <lineage>
        <taxon>unclassified sequences</taxon>
        <taxon>metagenomes</taxon>
        <taxon>ecological metagenomes</taxon>
    </lineage>
</organism>
<reference evidence="1" key="1">
    <citation type="submission" date="2019-08" db="EMBL/GenBank/DDBJ databases">
        <authorList>
            <person name="Kucharzyk K."/>
            <person name="Murdoch R.W."/>
            <person name="Higgins S."/>
            <person name="Loffler F."/>
        </authorList>
    </citation>
    <scope>NUCLEOTIDE SEQUENCE</scope>
</reference>
<dbReference type="EMBL" id="VSSQ01010636">
    <property type="protein sequence ID" value="MPM44836.1"/>
    <property type="molecule type" value="Genomic_DNA"/>
</dbReference>
<name>A0A644ZVV4_9ZZZZ</name>
<comment type="caution">
    <text evidence="1">The sequence shown here is derived from an EMBL/GenBank/DDBJ whole genome shotgun (WGS) entry which is preliminary data.</text>
</comment>
<proteinExistence type="predicted"/>
<accession>A0A644ZVV4</accession>
<evidence type="ECO:0000313" key="1">
    <source>
        <dbReference type="EMBL" id="MPM44836.1"/>
    </source>
</evidence>